<evidence type="ECO:0000256" key="4">
    <source>
        <dbReference type="ARBA" id="ARBA00022833"/>
    </source>
</evidence>
<dbReference type="PROSITE" id="PS51635">
    <property type="entry name" value="PNPLA"/>
    <property type="match status" value="1"/>
</dbReference>
<dbReference type="PANTHER" id="PTHR24185:SF1">
    <property type="entry name" value="CALCIUM-INDEPENDENT PHOSPHOLIPASE A2-GAMMA"/>
    <property type="match status" value="1"/>
</dbReference>
<feature type="active site" description="Nucleophile" evidence="8">
    <location>
        <position position="909"/>
    </location>
</feature>
<evidence type="ECO:0008006" key="14">
    <source>
        <dbReference type="Google" id="ProtNLM"/>
    </source>
</evidence>
<keyword evidence="5 8" id="KW-0442">Lipid degradation</keyword>
<evidence type="ECO:0000256" key="5">
    <source>
        <dbReference type="ARBA" id="ARBA00022963"/>
    </source>
</evidence>
<protein>
    <recommendedName>
        <fullName evidence="14">PNPLA domain-containing protein</fullName>
    </recommendedName>
</protein>
<keyword evidence="3 8" id="KW-0378">Hydrolase</keyword>
<reference evidence="12" key="2">
    <citation type="submission" date="2020-02" db="EMBL/GenBank/DDBJ databases">
        <authorList>
            <person name="Gilchrist C.L.M."/>
            <person name="Chooi Y.-H."/>
        </authorList>
    </citation>
    <scope>NUCLEOTIDE SEQUENCE</scope>
    <source>
        <strain evidence="12">MST-FP2251</strain>
    </source>
</reference>
<keyword evidence="6 8" id="KW-0443">Lipid metabolism</keyword>
<evidence type="ECO:0000259" key="10">
    <source>
        <dbReference type="PROSITE" id="PS50089"/>
    </source>
</evidence>
<dbReference type="PROSITE" id="PS00518">
    <property type="entry name" value="ZF_RING_1"/>
    <property type="match status" value="1"/>
</dbReference>
<keyword evidence="4" id="KW-0862">Zinc</keyword>
<keyword evidence="1" id="KW-0479">Metal-binding</keyword>
<keyword evidence="13" id="KW-1185">Reference proteome</keyword>
<proteinExistence type="predicted"/>
<dbReference type="SUPFAM" id="SSF52540">
    <property type="entry name" value="P-loop containing nucleoside triphosphate hydrolases"/>
    <property type="match status" value="1"/>
</dbReference>
<dbReference type="InterPro" id="IPR027417">
    <property type="entry name" value="P-loop_NTPase"/>
</dbReference>
<accession>A0AAD4CTB7</accession>
<feature type="compositionally biased region" description="Basic and acidic residues" evidence="9">
    <location>
        <begin position="59"/>
        <end position="68"/>
    </location>
</feature>
<dbReference type="Proteomes" id="UP001194746">
    <property type="component" value="Unassembled WGS sequence"/>
</dbReference>
<evidence type="ECO:0000256" key="8">
    <source>
        <dbReference type="PROSITE-ProRule" id="PRU01161"/>
    </source>
</evidence>
<feature type="region of interest" description="Disordered" evidence="9">
    <location>
        <begin position="1"/>
        <end position="28"/>
    </location>
</feature>
<evidence type="ECO:0000256" key="9">
    <source>
        <dbReference type="SAM" id="MobiDB-lite"/>
    </source>
</evidence>
<dbReference type="InterPro" id="IPR016035">
    <property type="entry name" value="Acyl_Trfase/lysoPLipase"/>
</dbReference>
<dbReference type="CDD" id="cd07199">
    <property type="entry name" value="Pat17_PNPLA8_PNPLA9_like"/>
    <property type="match status" value="1"/>
</dbReference>
<dbReference type="GO" id="GO:0019369">
    <property type="term" value="P:arachidonate metabolic process"/>
    <property type="evidence" value="ECO:0007669"/>
    <property type="project" value="TreeGrafter"/>
</dbReference>
<evidence type="ECO:0000256" key="6">
    <source>
        <dbReference type="ARBA" id="ARBA00023098"/>
    </source>
</evidence>
<evidence type="ECO:0000256" key="2">
    <source>
        <dbReference type="ARBA" id="ARBA00022771"/>
    </source>
</evidence>
<dbReference type="SUPFAM" id="SSF52151">
    <property type="entry name" value="FabD/lysophospholipase-like"/>
    <property type="match status" value="1"/>
</dbReference>
<dbReference type="Gene3D" id="3.40.1090.10">
    <property type="entry name" value="Cytosolic phospholipase A2 catalytic domain"/>
    <property type="match status" value="1"/>
</dbReference>
<reference evidence="12" key="1">
    <citation type="journal article" date="2019" name="Beilstein J. Org. Chem.">
        <title>Nanangenines: drimane sesquiterpenoids as the dominant metabolite cohort of a novel Australian fungus, Aspergillus nanangensis.</title>
        <authorList>
            <person name="Lacey H.J."/>
            <person name="Gilchrist C.L.M."/>
            <person name="Crombie A."/>
            <person name="Kalaitzis J.A."/>
            <person name="Vuong D."/>
            <person name="Rutledge P.J."/>
            <person name="Turner P."/>
            <person name="Pitt J.I."/>
            <person name="Lacey E."/>
            <person name="Chooi Y.H."/>
            <person name="Piggott A.M."/>
        </authorList>
    </citation>
    <scope>NUCLEOTIDE SEQUENCE</scope>
    <source>
        <strain evidence="12">MST-FP2251</strain>
    </source>
</reference>
<evidence type="ECO:0000256" key="3">
    <source>
        <dbReference type="ARBA" id="ARBA00022801"/>
    </source>
</evidence>
<name>A0AAD4CTB7_ASPNN</name>
<feature type="short sequence motif" description="GXGXXG" evidence="8">
    <location>
        <begin position="873"/>
        <end position="878"/>
    </location>
</feature>
<evidence type="ECO:0000256" key="1">
    <source>
        <dbReference type="ARBA" id="ARBA00022723"/>
    </source>
</evidence>
<dbReference type="GO" id="GO:0008270">
    <property type="term" value="F:zinc ion binding"/>
    <property type="evidence" value="ECO:0007669"/>
    <property type="project" value="UniProtKB-KW"/>
</dbReference>
<feature type="short sequence motif" description="DGA/G" evidence="8">
    <location>
        <begin position="1070"/>
        <end position="1072"/>
    </location>
</feature>
<evidence type="ECO:0000259" key="11">
    <source>
        <dbReference type="PROSITE" id="PS51635"/>
    </source>
</evidence>
<keyword evidence="2 7" id="KW-0863">Zinc-finger</keyword>
<dbReference type="InterPro" id="IPR017907">
    <property type="entry name" value="Znf_RING_CS"/>
</dbReference>
<dbReference type="EMBL" id="VCAU01000013">
    <property type="protein sequence ID" value="KAF9892309.1"/>
    <property type="molecule type" value="Genomic_DNA"/>
</dbReference>
<comment type="caution">
    <text evidence="12">The sequence shown here is derived from an EMBL/GenBank/DDBJ whole genome shotgun (WGS) entry which is preliminary data.</text>
</comment>
<feature type="region of interest" description="Disordered" evidence="9">
    <location>
        <begin position="41"/>
        <end position="82"/>
    </location>
</feature>
<dbReference type="GO" id="GO:0047499">
    <property type="term" value="F:calcium-independent phospholipase A2 activity"/>
    <property type="evidence" value="ECO:0007669"/>
    <property type="project" value="TreeGrafter"/>
</dbReference>
<dbReference type="GO" id="GO:0016020">
    <property type="term" value="C:membrane"/>
    <property type="evidence" value="ECO:0007669"/>
    <property type="project" value="TreeGrafter"/>
</dbReference>
<evidence type="ECO:0000313" key="12">
    <source>
        <dbReference type="EMBL" id="KAF9892309.1"/>
    </source>
</evidence>
<feature type="domain" description="RING-type" evidence="10">
    <location>
        <begin position="800"/>
        <end position="843"/>
    </location>
</feature>
<dbReference type="Pfam" id="PF01734">
    <property type="entry name" value="Patatin"/>
    <property type="match status" value="1"/>
</dbReference>
<dbReference type="InterPro" id="IPR001841">
    <property type="entry name" value="Znf_RING"/>
</dbReference>
<dbReference type="InterPro" id="IPR002641">
    <property type="entry name" value="PNPLA_dom"/>
</dbReference>
<feature type="region of interest" description="Disordered" evidence="9">
    <location>
        <begin position="1470"/>
        <end position="1504"/>
    </location>
</feature>
<gene>
    <name evidence="12" type="ORF">FE257_002086</name>
</gene>
<feature type="domain" description="PNPLA" evidence="11">
    <location>
        <begin position="869"/>
        <end position="1083"/>
    </location>
</feature>
<dbReference type="GO" id="GO:0046486">
    <property type="term" value="P:glycerolipid metabolic process"/>
    <property type="evidence" value="ECO:0007669"/>
    <property type="project" value="UniProtKB-ARBA"/>
</dbReference>
<dbReference type="GO" id="GO:0016042">
    <property type="term" value="P:lipid catabolic process"/>
    <property type="evidence" value="ECO:0007669"/>
    <property type="project" value="UniProtKB-UniRule"/>
</dbReference>
<sequence>MAGDERKHRKGHNTKGRKEINQTSEWGDLFSGLETTLPSLNIMEYPPVPDPFTKKTKKDSKDVKEKNKLSTHGIDNGLWPPGRAPASTGASEMFDSLSVFEETREEPLIDLFASSSETTTYTRGIPIRDGDKACVNSSQSGTGPAQNLRSERSLLDIDDSSDALENERASQEDEVCFCRKRASEAKHYFCYPCNCVFCSSCWGKSPPHRNANVRGGIPHEKTDPGLARIIEQTLEAEMDDKAQTFSLMKDEDSAWFGTIWDESDLIFQDYGRYAHIMADISDQKRQTRYRYPGLVSFVGQTGAGKSTLVKLLIELGSTTNKDAQVPVVGSVKNQDLPTSGDVHLYSDPDSAKTDTPILYADCEGLDGGEREPMGVRSKRMRKKLPANRIPEEVRIRQNASDRYLLWATSEKTQSREYIVRNLYPRLLYTFSDTIVFVTKNPRVIENVIDQLIEWAAAALEKSSNQPVLPHAIILLNATENTTDPRLWDVDASTEHLMESAKEAIERNHNLRTRAAFWAPKHRRIRSVKDLLLSYYSTIRVVRVPEKGRPNLISEQIGRLYDEIKRSCQKSRQVKGQLRMLLNSDDLEPYLQYAFDHFSRELDMPFDFVQASFTINPIPSDFGGGILRLARDILDVWKDQLDGATIFKELSYLIASCVMLDSVRRRTLGPAESVFREYLEYFDDALDDFCDHHWPCEYRSTEGRCVNVRSGHQAKGHQLKNGRVLAVQDYESSFTAEGFRETFRNMICNNLGALVLKLQQVTGSSTENELNEAAIIHRELVLKNFYRHLGGSSKFISHTACYACLVEPPEHALPCGHILCTPCVRIFGSQLGKNVFEIVACPLHFDEAEGQCPQGWVVSLKPPHAGTRILTLDGGGIRGIVELMLLQQIEKTLGYGLYIQDFFDLIVGTSTGGIIALGLGASGYSVNDCISSFRALCHKAFTKRKGIGIPVVEQLVRASNHSKFETKPIEEALQKFYGEDYLFGGARQSLSSTSLRRITKVAVISTTTTASVTVLANYNRRNPVEYSSYRFYRSEKPESEMTIWQAARATSAAPRFFKPFFHGPSGQSYQDGAIYYNNPVEIAIGEQRLIWPQETETYPDIVLSVGTGYSSTVENLEVSQLPKPPTWGPLSHVKSLAKIAMDHIQNSLDCEKTWKSFLEKDVHAHKFSDRYIRANLPVDGDLPVLDEVQALDKLSEMARFRFTKQQELIQAVADRLVASSFYFEPLLPPNTTDNGDGSFTLKGNILCRFPPGSEQIQYLGENLRLRAKTMFNSGNDDHQPYFAIHEKRRERDRRIYVIEHSTISAMIHRRPFSLGKIDIRLSGQMAETEIYLCLDGDRTTPTKYPISGFPRCLLEDELPTSAKTRFFPLRTRSRSSYQNRSRTPWRKASTEEDIYTTNPIDRFTAESYVLPKERVPHLGAASSLLQRMFGREDGPPATSVSFGTVSMSTGEAEITTEPVYELYNESMPPVELPTPYNNLPLPSPRRSAEIGSRSGSVSSEAHMSR</sequence>
<feature type="short sequence motif" description="GXSXG" evidence="8">
    <location>
        <begin position="907"/>
        <end position="911"/>
    </location>
</feature>
<evidence type="ECO:0000313" key="13">
    <source>
        <dbReference type="Proteomes" id="UP001194746"/>
    </source>
</evidence>
<feature type="compositionally biased region" description="Polar residues" evidence="9">
    <location>
        <begin position="1492"/>
        <end position="1504"/>
    </location>
</feature>
<dbReference type="PANTHER" id="PTHR24185">
    <property type="entry name" value="CALCIUM-INDEPENDENT PHOSPHOLIPASE A2-GAMMA"/>
    <property type="match status" value="1"/>
</dbReference>
<feature type="active site" description="Proton acceptor" evidence="8">
    <location>
        <position position="1070"/>
    </location>
</feature>
<organism evidence="12 13">
    <name type="scientific">Aspergillus nanangensis</name>
    <dbReference type="NCBI Taxonomy" id="2582783"/>
    <lineage>
        <taxon>Eukaryota</taxon>
        <taxon>Fungi</taxon>
        <taxon>Dikarya</taxon>
        <taxon>Ascomycota</taxon>
        <taxon>Pezizomycotina</taxon>
        <taxon>Eurotiomycetes</taxon>
        <taxon>Eurotiomycetidae</taxon>
        <taxon>Eurotiales</taxon>
        <taxon>Aspergillaceae</taxon>
        <taxon>Aspergillus</taxon>
        <taxon>Aspergillus subgen. Circumdati</taxon>
    </lineage>
</organism>
<dbReference type="PROSITE" id="PS50089">
    <property type="entry name" value="ZF_RING_2"/>
    <property type="match status" value="1"/>
</dbReference>
<evidence type="ECO:0000256" key="7">
    <source>
        <dbReference type="PROSITE-ProRule" id="PRU00175"/>
    </source>
</evidence>